<dbReference type="InterPro" id="IPR036938">
    <property type="entry name" value="PAP2/HPO_sf"/>
</dbReference>
<dbReference type="InterPro" id="IPR000326">
    <property type="entry name" value="PAP2/HPO"/>
</dbReference>
<gene>
    <name evidence="4" type="ORF">GCM10009863_55190</name>
</gene>
<feature type="transmembrane region" description="Helical" evidence="2">
    <location>
        <begin position="36"/>
        <end position="57"/>
    </location>
</feature>
<keyword evidence="2" id="KW-0472">Membrane</keyword>
<feature type="domain" description="Phosphatidic acid phosphatase type 2/haloperoxidase" evidence="3">
    <location>
        <begin position="149"/>
        <end position="236"/>
    </location>
</feature>
<accession>A0ABN3QQL0</accession>
<evidence type="ECO:0000256" key="1">
    <source>
        <dbReference type="SAM" id="MobiDB-lite"/>
    </source>
</evidence>
<dbReference type="RefSeq" id="WP_344569544.1">
    <property type="nucleotide sequence ID" value="NZ_BAAARJ010000020.1"/>
</dbReference>
<protein>
    <submittedName>
        <fullName evidence="4">Phosphatase PAP2 family protein</fullName>
    </submittedName>
</protein>
<dbReference type="Proteomes" id="UP001501447">
    <property type="component" value="Unassembled WGS sequence"/>
</dbReference>
<name>A0ABN3QQL0_9ACTN</name>
<dbReference type="Gene3D" id="1.20.144.10">
    <property type="entry name" value="Phosphatidic acid phosphatase type 2/haloperoxidase"/>
    <property type="match status" value="1"/>
</dbReference>
<dbReference type="EMBL" id="BAAARJ010000020">
    <property type="protein sequence ID" value="GAA2632150.1"/>
    <property type="molecule type" value="Genomic_DNA"/>
</dbReference>
<feature type="transmembrane region" description="Helical" evidence="2">
    <location>
        <begin position="220"/>
        <end position="238"/>
    </location>
</feature>
<keyword evidence="2" id="KW-1133">Transmembrane helix</keyword>
<sequence>MSHTPRDPREPDRPGRPGTVPPVPGRPTASARLPRFPGPAAALLCAVAFALFTWQVLANGPLRRWDETAGEVLRAASPAQGVTEFLADLGNLPVALPVPAVAMALVLWRSRGRDWWPVVCYASALGVMAPLVSGLKAGVDRTGPLGGGGFFPSGHAATTALAFGAAALLLTGVLRDLTARAVPAAGPELAELAMWSVAVLVTAGNGLGLVWRGYHWPLDVAASWCLGAVLLAAATAAARHGLPASGRGRDLSR</sequence>
<feature type="transmembrane region" description="Helical" evidence="2">
    <location>
        <begin position="89"/>
        <end position="108"/>
    </location>
</feature>
<feature type="region of interest" description="Disordered" evidence="1">
    <location>
        <begin position="1"/>
        <end position="31"/>
    </location>
</feature>
<dbReference type="SUPFAM" id="SSF48317">
    <property type="entry name" value="Acid phosphatase/Vanadium-dependent haloperoxidase"/>
    <property type="match status" value="1"/>
</dbReference>
<keyword evidence="5" id="KW-1185">Reference proteome</keyword>
<evidence type="ECO:0000313" key="4">
    <source>
        <dbReference type="EMBL" id="GAA2632150.1"/>
    </source>
</evidence>
<evidence type="ECO:0000259" key="3">
    <source>
        <dbReference type="Pfam" id="PF01569"/>
    </source>
</evidence>
<feature type="transmembrane region" description="Helical" evidence="2">
    <location>
        <begin position="155"/>
        <end position="174"/>
    </location>
</feature>
<reference evidence="4 5" key="1">
    <citation type="journal article" date="2019" name="Int. J. Syst. Evol. Microbiol.">
        <title>The Global Catalogue of Microorganisms (GCM) 10K type strain sequencing project: providing services to taxonomists for standard genome sequencing and annotation.</title>
        <authorList>
            <consortium name="The Broad Institute Genomics Platform"/>
            <consortium name="The Broad Institute Genome Sequencing Center for Infectious Disease"/>
            <person name="Wu L."/>
            <person name="Ma J."/>
        </authorList>
    </citation>
    <scope>NUCLEOTIDE SEQUENCE [LARGE SCALE GENOMIC DNA]</scope>
    <source>
        <strain evidence="4 5">JCM 16373</strain>
    </source>
</reference>
<feature type="compositionally biased region" description="Basic and acidic residues" evidence="1">
    <location>
        <begin position="1"/>
        <end position="15"/>
    </location>
</feature>
<keyword evidence="2" id="KW-0812">Transmembrane</keyword>
<evidence type="ECO:0000313" key="5">
    <source>
        <dbReference type="Proteomes" id="UP001501447"/>
    </source>
</evidence>
<feature type="transmembrane region" description="Helical" evidence="2">
    <location>
        <begin position="195"/>
        <end position="214"/>
    </location>
</feature>
<comment type="caution">
    <text evidence="4">The sequence shown here is derived from an EMBL/GenBank/DDBJ whole genome shotgun (WGS) entry which is preliminary data.</text>
</comment>
<evidence type="ECO:0000256" key="2">
    <source>
        <dbReference type="SAM" id="Phobius"/>
    </source>
</evidence>
<organism evidence="4 5">
    <name type="scientific">Streptomyces axinellae</name>
    <dbReference type="NCBI Taxonomy" id="552788"/>
    <lineage>
        <taxon>Bacteria</taxon>
        <taxon>Bacillati</taxon>
        <taxon>Actinomycetota</taxon>
        <taxon>Actinomycetes</taxon>
        <taxon>Kitasatosporales</taxon>
        <taxon>Streptomycetaceae</taxon>
        <taxon>Streptomyces</taxon>
    </lineage>
</organism>
<dbReference type="Pfam" id="PF01569">
    <property type="entry name" value="PAP2"/>
    <property type="match status" value="1"/>
</dbReference>
<feature type="transmembrane region" description="Helical" evidence="2">
    <location>
        <begin position="115"/>
        <end position="135"/>
    </location>
</feature>
<proteinExistence type="predicted"/>